<gene>
    <name evidence="1" type="ORF">CK510_10900</name>
</gene>
<sequence>MSNVQIDDAYTRGVEYLEMVRCFVLEPRMVDVLEPGFGMGEKYPQLLREHRTWGYSKGVGMRWCKAPALRRSHFLICNWIGENIDTVNAQLNTYLQACHECFHPQERRDIRVFAVPLAQSLGIDGFCNILIVPTTILIDVGRVAQEDWLSLVAHEYAHAHVGTSGHNQQFASILCHLCLGLGLEPPTWEAVTMESSLRTWPYCKSTINPLGFWIGEG</sequence>
<dbReference type="OrthoDB" id="483279at2"/>
<protein>
    <submittedName>
        <fullName evidence="1">Uncharacterized protein</fullName>
    </submittedName>
</protein>
<keyword evidence="2" id="KW-1185">Reference proteome</keyword>
<dbReference type="Proteomes" id="UP000218238">
    <property type="component" value="Unassembled WGS sequence"/>
</dbReference>
<evidence type="ECO:0000313" key="2">
    <source>
        <dbReference type="Proteomes" id="UP000218238"/>
    </source>
</evidence>
<proteinExistence type="predicted"/>
<name>A0A2A2TKU8_9CYAN</name>
<dbReference type="RefSeq" id="WP_095721726.1">
    <property type="nucleotide sequence ID" value="NZ_NTFS01000095.1"/>
</dbReference>
<organism evidence="1 2">
    <name type="scientific">Brunnivagina elsteri CCALA 953</name>
    <dbReference type="NCBI Taxonomy" id="987040"/>
    <lineage>
        <taxon>Bacteria</taxon>
        <taxon>Bacillati</taxon>
        <taxon>Cyanobacteriota</taxon>
        <taxon>Cyanophyceae</taxon>
        <taxon>Nostocales</taxon>
        <taxon>Calotrichaceae</taxon>
        <taxon>Brunnivagina</taxon>
    </lineage>
</organism>
<accession>A0A2A2TKU8</accession>
<evidence type="ECO:0000313" key="1">
    <source>
        <dbReference type="EMBL" id="PAX55881.1"/>
    </source>
</evidence>
<comment type="caution">
    <text evidence="1">The sequence shown here is derived from an EMBL/GenBank/DDBJ whole genome shotgun (WGS) entry which is preliminary data.</text>
</comment>
<reference evidence="1 2" key="1">
    <citation type="submission" date="2017-08" db="EMBL/GenBank/DDBJ databases">
        <title>Draft genome sequence of filamentous cyanobacterium Calothrix elsteri CCALA 953.</title>
        <authorList>
            <person name="Gagunashvili A.N."/>
            <person name="Elster J."/>
            <person name="Andresson O.S."/>
        </authorList>
    </citation>
    <scope>NUCLEOTIDE SEQUENCE [LARGE SCALE GENOMIC DNA]</scope>
    <source>
        <strain evidence="1 2">CCALA 953</strain>
    </source>
</reference>
<dbReference type="AlphaFoldDB" id="A0A2A2TKU8"/>
<dbReference type="EMBL" id="NTFS01000095">
    <property type="protein sequence ID" value="PAX55881.1"/>
    <property type="molecule type" value="Genomic_DNA"/>
</dbReference>